<protein>
    <submittedName>
        <fullName evidence="2 3">Transmembrane efflux protein</fullName>
    </submittedName>
</protein>
<keyword evidence="4" id="KW-1185">Reference proteome</keyword>
<name>A0A084VNV5_ANOSI</name>
<dbReference type="EMBL" id="ATLV01014930">
    <property type="status" value="NOT_ANNOTATED_CDS"/>
    <property type="molecule type" value="Genomic_DNA"/>
</dbReference>
<evidence type="ECO:0000313" key="4">
    <source>
        <dbReference type="Proteomes" id="UP000030765"/>
    </source>
</evidence>
<proteinExistence type="predicted"/>
<keyword evidence="2" id="KW-0812">Transmembrane</keyword>
<sequence>MAWRKVQSDGQKIPTPLITVTPGKMGSGLGRRTQFMVGLAMFGGVRASTTSYPSSGIDRGGVHHQSNTVSAKCFNEVRPKKERNKQHHPSS</sequence>
<feature type="region of interest" description="Disordered" evidence="1">
    <location>
        <begin position="54"/>
        <end position="91"/>
    </location>
</feature>
<gene>
    <name evidence="2" type="ORF">ZHAS_00007097</name>
</gene>
<keyword evidence="2" id="KW-0472">Membrane</keyword>
<evidence type="ECO:0000256" key="1">
    <source>
        <dbReference type="SAM" id="MobiDB-lite"/>
    </source>
</evidence>
<dbReference type="Proteomes" id="UP000030765">
    <property type="component" value="Unassembled WGS sequence"/>
</dbReference>
<dbReference type="EnsemblMetazoa" id="ASIC007097-RA">
    <property type="protein sequence ID" value="ASIC007097-PA"/>
    <property type="gene ID" value="ASIC007097"/>
</dbReference>
<evidence type="ECO:0000313" key="2">
    <source>
        <dbReference type="EMBL" id="KFB39649.1"/>
    </source>
</evidence>
<organism evidence="2">
    <name type="scientific">Anopheles sinensis</name>
    <name type="common">Mosquito</name>
    <dbReference type="NCBI Taxonomy" id="74873"/>
    <lineage>
        <taxon>Eukaryota</taxon>
        <taxon>Metazoa</taxon>
        <taxon>Ecdysozoa</taxon>
        <taxon>Arthropoda</taxon>
        <taxon>Hexapoda</taxon>
        <taxon>Insecta</taxon>
        <taxon>Pterygota</taxon>
        <taxon>Neoptera</taxon>
        <taxon>Endopterygota</taxon>
        <taxon>Diptera</taxon>
        <taxon>Nematocera</taxon>
        <taxon>Culicoidea</taxon>
        <taxon>Culicidae</taxon>
        <taxon>Anophelinae</taxon>
        <taxon>Anopheles</taxon>
    </lineage>
</organism>
<dbReference type="VEuPathDB" id="VectorBase:ASIC007097"/>
<dbReference type="AlphaFoldDB" id="A0A084VNV5"/>
<feature type="compositionally biased region" description="Basic residues" evidence="1">
    <location>
        <begin position="80"/>
        <end position="91"/>
    </location>
</feature>
<evidence type="ECO:0000313" key="3">
    <source>
        <dbReference type="EnsemblMetazoa" id="ASIC007097-PA"/>
    </source>
</evidence>
<accession>A0A084VNV5</accession>
<reference evidence="2 4" key="1">
    <citation type="journal article" date="2014" name="BMC Genomics">
        <title>Genome sequence of Anopheles sinensis provides insight into genetics basis of mosquito competence for malaria parasites.</title>
        <authorList>
            <person name="Zhou D."/>
            <person name="Zhang D."/>
            <person name="Ding G."/>
            <person name="Shi L."/>
            <person name="Hou Q."/>
            <person name="Ye Y."/>
            <person name="Xu Y."/>
            <person name="Zhou H."/>
            <person name="Xiong C."/>
            <person name="Li S."/>
            <person name="Yu J."/>
            <person name="Hong S."/>
            <person name="Yu X."/>
            <person name="Zou P."/>
            <person name="Chen C."/>
            <person name="Chang X."/>
            <person name="Wang W."/>
            <person name="Lv Y."/>
            <person name="Sun Y."/>
            <person name="Ma L."/>
            <person name="Shen B."/>
            <person name="Zhu C."/>
        </authorList>
    </citation>
    <scope>NUCLEOTIDE SEQUENCE [LARGE SCALE GENOMIC DNA]</scope>
</reference>
<dbReference type="EMBL" id="KE524996">
    <property type="protein sequence ID" value="KFB39649.1"/>
    <property type="molecule type" value="Genomic_DNA"/>
</dbReference>
<reference evidence="3" key="2">
    <citation type="submission" date="2020-05" db="UniProtKB">
        <authorList>
            <consortium name="EnsemblMetazoa"/>
        </authorList>
    </citation>
    <scope>IDENTIFICATION</scope>
</reference>